<dbReference type="PANTHER" id="PTHR43409:SF13">
    <property type="entry name" value="ANAEROBIC MAGNESIUM-PROTOPORPHYRIN IX MONOMETHYL ESTER CYCLASE"/>
    <property type="match status" value="1"/>
</dbReference>
<dbReference type="GO" id="GO:0003824">
    <property type="term" value="F:catalytic activity"/>
    <property type="evidence" value="ECO:0007669"/>
    <property type="project" value="InterPro"/>
</dbReference>
<feature type="domain" description="B12-binding" evidence="6">
    <location>
        <begin position="10"/>
        <end position="152"/>
    </location>
</feature>
<keyword evidence="4" id="KW-0408">Iron</keyword>
<dbReference type="PANTHER" id="PTHR43409">
    <property type="entry name" value="ANAEROBIC MAGNESIUM-PROTOPORPHYRIN IX MONOMETHYL ESTER CYCLASE-RELATED"/>
    <property type="match status" value="1"/>
</dbReference>
<dbReference type="GO" id="GO:0005829">
    <property type="term" value="C:cytosol"/>
    <property type="evidence" value="ECO:0007669"/>
    <property type="project" value="TreeGrafter"/>
</dbReference>
<dbReference type="Gene3D" id="3.40.50.280">
    <property type="entry name" value="Cobalamin-binding domain"/>
    <property type="match status" value="1"/>
</dbReference>
<dbReference type="CDD" id="cd02068">
    <property type="entry name" value="radical_SAM_B12_BD"/>
    <property type="match status" value="1"/>
</dbReference>
<dbReference type="AlphaFoldDB" id="A0A8J7IZZ6"/>
<dbReference type="GO" id="GO:0051539">
    <property type="term" value="F:4 iron, 4 sulfur cluster binding"/>
    <property type="evidence" value="ECO:0007669"/>
    <property type="project" value="UniProtKB-KW"/>
</dbReference>
<comment type="caution">
    <text evidence="8">The sequence shown here is derived from an EMBL/GenBank/DDBJ whole genome shotgun (WGS) entry which is preliminary data.</text>
</comment>
<dbReference type="GO" id="GO:0031419">
    <property type="term" value="F:cobalamin binding"/>
    <property type="evidence" value="ECO:0007669"/>
    <property type="project" value="InterPro"/>
</dbReference>
<evidence type="ECO:0000256" key="5">
    <source>
        <dbReference type="ARBA" id="ARBA00023014"/>
    </source>
</evidence>
<evidence type="ECO:0000256" key="2">
    <source>
        <dbReference type="ARBA" id="ARBA00022691"/>
    </source>
</evidence>
<keyword evidence="3" id="KW-0479">Metal-binding</keyword>
<dbReference type="GO" id="GO:0046872">
    <property type="term" value="F:metal ion binding"/>
    <property type="evidence" value="ECO:0007669"/>
    <property type="project" value="UniProtKB-KW"/>
</dbReference>
<dbReference type="SUPFAM" id="SSF102114">
    <property type="entry name" value="Radical SAM enzymes"/>
    <property type="match status" value="1"/>
</dbReference>
<dbReference type="InterPro" id="IPR006158">
    <property type="entry name" value="Cobalamin-bd"/>
</dbReference>
<comment type="cofactor">
    <cofactor evidence="1">
        <name>[4Fe-4S] cluster</name>
        <dbReference type="ChEBI" id="CHEBI:49883"/>
    </cofactor>
</comment>
<dbReference type="InterPro" id="IPR051198">
    <property type="entry name" value="BchE-like"/>
</dbReference>
<dbReference type="SFLD" id="SFLDS00029">
    <property type="entry name" value="Radical_SAM"/>
    <property type="match status" value="1"/>
</dbReference>
<dbReference type="Pfam" id="PF04055">
    <property type="entry name" value="Radical_SAM"/>
    <property type="match status" value="1"/>
</dbReference>
<protein>
    <submittedName>
        <fullName evidence="8">Radical SAM protein</fullName>
    </submittedName>
</protein>
<dbReference type="Pfam" id="PF02310">
    <property type="entry name" value="B12-binding"/>
    <property type="match status" value="1"/>
</dbReference>
<dbReference type="InterPro" id="IPR034466">
    <property type="entry name" value="Methyltransferase_Class_B"/>
</dbReference>
<dbReference type="InterPro" id="IPR058240">
    <property type="entry name" value="rSAM_sf"/>
</dbReference>
<dbReference type="PROSITE" id="PS51332">
    <property type="entry name" value="B12_BINDING"/>
    <property type="match status" value="1"/>
</dbReference>
<evidence type="ECO:0000256" key="3">
    <source>
        <dbReference type="ARBA" id="ARBA00022723"/>
    </source>
</evidence>
<dbReference type="EMBL" id="JAEMHM010000010">
    <property type="protein sequence ID" value="MBJ6725762.1"/>
    <property type="molecule type" value="Genomic_DNA"/>
</dbReference>
<reference evidence="8" key="1">
    <citation type="submission" date="2020-12" db="EMBL/GenBank/DDBJ databases">
        <title>Geomonas sp. Red875, isolated from river sediment.</title>
        <authorList>
            <person name="Xu Z."/>
            <person name="Zhang Z."/>
            <person name="Masuda Y."/>
            <person name="Itoh H."/>
            <person name="Senoo K."/>
        </authorList>
    </citation>
    <scope>NUCLEOTIDE SEQUENCE</scope>
    <source>
        <strain evidence="8">Red875</strain>
    </source>
</reference>
<proteinExistence type="predicted"/>
<dbReference type="InterPro" id="IPR007197">
    <property type="entry name" value="rSAM"/>
</dbReference>
<evidence type="ECO:0000256" key="4">
    <source>
        <dbReference type="ARBA" id="ARBA00023004"/>
    </source>
</evidence>
<name>A0A8J7IZZ6_9BACT</name>
<accession>A0A8J7IZZ6</accession>
<sequence>MSKVLFVTAPYFCWGVQVIGTWPPLLMAYLAGVTLETGNQAVIYDAMNKKHSFDDVKKEIARHQPDIVVTLDYLPVTGAISTATVPAALQVLALAKEVNPSIVTLLGGPHPTFMYEEILQDENNPVDFIFCGEPELILKELLQALPQGKGKAVKGVAYREGASVIANQRQPHILELDRLQPAWHLLDWNDYVYQVEPQGTMASILTSRGCDMGCAFCSQRLFWRDDWRCRKPEKVVEEMEHLIENYGVSYFTLIDPYPTKHRDRWEAYLDLLIERNLGVRLLIETRVEDIIRDADILDKYRAAGIFHIYLGAESGDDQVLDALNKGTDFAMNKRAVDLLREAGIMTEASFMIGLPQESWDSIEKTIEAAVELNPDIAVFPVFTPFPFTPIYQEVQERIRVYDYAKYNLVTPIIEPDRMSMPEITDALGLCYMRFYGKKVQEVLQWEEGPMKSYMLSAFRLMMRDYGEQFDFAGSEAPPGHPSIAATGSSY</sequence>
<organism evidence="8 9">
    <name type="scientific">Geomesophilobacter sediminis</name>
    <dbReference type="NCBI Taxonomy" id="2798584"/>
    <lineage>
        <taxon>Bacteria</taxon>
        <taxon>Pseudomonadati</taxon>
        <taxon>Thermodesulfobacteriota</taxon>
        <taxon>Desulfuromonadia</taxon>
        <taxon>Geobacterales</taxon>
        <taxon>Geobacteraceae</taxon>
        <taxon>Geomesophilobacter</taxon>
    </lineage>
</organism>
<dbReference type="RefSeq" id="WP_199384651.1">
    <property type="nucleotide sequence ID" value="NZ_JAEMHM010000010.1"/>
</dbReference>
<evidence type="ECO:0000313" key="9">
    <source>
        <dbReference type="Proteomes" id="UP000636888"/>
    </source>
</evidence>
<evidence type="ECO:0000259" key="7">
    <source>
        <dbReference type="PROSITE" id="PS51918"/>
    </source>
</evidence>
<evidence type="ECO:0000259" key="6">
    <source>
        <dbReference type="PROSITE" id="PS51332"/>
    </source>
</evidence>
<keyword evidence="5" id="KW-0411">Iron-sulfur</keyword>
<dbReference type="SMART" id="SM00729">
    <property type="entry name" value="Elp3"/>
    <property type="match status" value="1"/>
</dbReference>
<evidence type="ECO:0000256" key="1">
    <source>
        <dbReference type="ARBA" id="ARBA00001966"/>
    </source>
</evidence>
<dbReference type="SFLD" id="SFLDG01123">
    <property type="entry name" value="methyltransferase_(Class_B)"/>
    <property type="match status" value="1"/>
</dbReference>
<keyword evidence="2" id="KW-0949">S-adenosyl-L-methionine</keyword>
<dbReference type="CDD" id="cd01335">
    <property type="entry name" value="Radical_SAM"/>
    <property type="match status" value="1"/>
</dbReference>
<dbReference type="InterPro" id="IPR006638">
    <property type="entry name" value="Elp3/MiaA/NifB-like_rSAM"/>
</dbReference>
<evidence type="ECO:0000313" key="8">
    <source>
        <dbReference type="EMBL" id="MBJ6725762.1"/>
    </source>
</evidence>
<gene>
    <name evidence="8" type="ORF">JFN93_13665</name>
</gene>
<dbReference type="SFLD" id="SFLDG01082">
    <property type="entry name" value="B12-binding_domain_containing"/>
    <property type="match status" value="1"/>
</dbReference>
<keyword evidence="9" id="KW-1185">Reference proteome</keyword>
<dbReference type="Gene3D" id="3.80.30.20">
    <property type="entry name" value="tm_1862 like domain"/>
    <property type="match status" value="1"/>
</dbReference>
<feature type="domain" description="Radical SAM core" evidence="7">
    <location>
        <begin position="196"/>
        <end position="416"/>
    </location>
</feature>
<dbReference type="InterPro" id="IPR023404">
    <property type="entry name" value="rSAM_horseshoe"/>
</dbReference>
<dbReference type="Proteomes" id="UP000636888">
    <property type="component" value="Unassembled WGS sequence"/>
</dbReference>
<dbReference type="PROSITE" id="PS51918">
    <property type="entry name" value="RADICAL_SAM"/>
    <property type="match status" value="1"/>
</dbReference>